<sequence>MRGGKKQQQGFTLIELLIVIAIIVVLAAAVFVALNPAKRFQDSRNARRSSDVASILSALKTDQIDNGGTYLTEVAALTVDTEYMIGTDVAGCNAGCTAVTTEAACADVTGLVTDGYLGSVPMDPSSGTAAKTDYYIMRNTAGTITVGACDAENGATVSLTR</sequence>
<dbReference type="InterPro" id="IPR012902">
    <property type="entry name" value="N_methyl_site"/>
</dbReference>
<evidence type="ECO:0000256" key="5">
    <source>
        <dbReference type="ARBA" id="ARBA00023136"/>
    </source>
</evidence>
<feature type="transmembrane region" description="Helical" evidence="6">
    <location>
        <begin position="12"/>
        <end position="34"/>
    </location>
</feature>
<evidence type="ECO:0000256" key="6">
    <source>
        <dbReference type="SAM" id="Phobius"/>
    </source>
</evidence>
<evidence type="ECO:0000313" key="8">
    <source>
        <dbReference type="Proteomes" id="UP000034846"/>
    </source>
</evidence>
<reference evidence="7 8" key="1">
    <citation type="journal article" date="2015" name="Nature">
        <title>rRNA introns, odd ribosomes, and small enigmatic genomes across a large radiation of phyla.</title>
        <authorList>
            <person name="Brown C.T."/>
            <person name="Hug L.A."/>
            <person name="Thomas B.C."/>
            <person name="Sharon I."/>
            <person name="Castelle C.J."/>
            <person name="Singh A."/>
            <person name="Wilkins M.J."/>
            <person name="Williams K.H."/>
            <person name="Banfield J.F."/>
        </authorList>
    </citation>
    <scope>NUCLEOTIDE SEQUENCE [LARGE SCALE GENOMIC DNA]</scope>
</reference>
<dbReference type="EMBL" id="LCRD01000011">
    <property type="protein sequence ID" value="KKW30493.1"/>
    <property type="molecule type" value="Genomic_DNA"/>
</dbReference>
<evidence type="ECO:0000313" key="7">
    <source>
        <dbReference type="EMBL" id="KKW30493.1"/>
    </source>
</evidence>
<dbReference type="Gene3D" id="3.30.700.10">
    <property type="entry name" value="Glycoprotein, Type 4 Pilin"/>
    <property type="match status" value="1"/>
</dbReference>
<dbReference type="InterPro" id="IPR045584">
    <property type="entry name" value="Pilin-like"/>
</dbReference>
<keyword evidence="5 6" id="KW-0472">Membrane</keyword>
<dbReference type="InterPro" id="IPR002416">
    <property type="entry name" value="T2SS_protein-GspH"/>
</dbReference>
<evidence type="ECO:0000256" key="2">
    <source>
        <dbReference type="ARBA" id="ARBA00022481"/>
    </source>
</evidence>
<dbReference type="AlphaFoldDB" id="A0A0G1XGU0"/>
<evidence type="ECO:0000256" key="1">
    <source>
        <dbReference type="ARBA" id="ARBA00004167"/>
    </source>
</evidence>
<protein>
    <submittedName>
        <fullName evidence="7">Uncharacterized protein</fullName>
    </submittedName>
</protein>
<dbReference type="Pfam" id="PF07963">
    <property type="entry name" value="N_methyl"/>
    <property type="match status" value="1"/>
</dbReference>
<keyword evidence="3 6" id="KW-0812">Transmembrane</keyword>
<dbReference type="Proteomes" id="UP000034846">
    <property type="component" value="Unassembled WGS sequence"/>
</dbReference>
<dbReference type="GO" id="GO:0015627">
    <property type="term" value="C:type II protein secretion system complex"/>
    <property type="evidence" value="ECO:0007669"/>
    <property type="project" value="InterPro"/>
</dbReference>
<name>A0A0G1XGU0_9BACT</name>
<proteinExistence type="predicted"/>
<gene>
    <name evidence="7" type="ORF">UY72_C0011G0005</name>
</gene>
<evidence type="ECO:0000256" key="3">
    <source>
        <dbReference type="ARBA" id="ARBA00022692"/>
    </source>
</evidence>
<dbReference type="PATRIC" id="fig|1618989.3.peg.200"/>
<dbReference type="PRINTS" id="PR00885">
    <property type="entry name" value="BCTERIALGSPH"/>
</dbReference>
<dbReference type="SUPFAM" id="SSF54523">
    <property type="entry name" value="Pili subunits"/>
    <property type="match status" value="1"/>
</dbReference>
<dbReference type="GO" id="GO:0016020">
    <property type="term" value="C:membrane"/>
    <property type="evidence" value="ECO:0007669"/>
    <property type="project" value="UniProtKB-SubCell"/>
</dbReference>
<dbReference type="PROSITE" id="PS00409">
    <property type="entry name" value="PROKAR_NTER_METHYL"/>
    <property type="match status" value="1"/>
</dbReference>
<accession>A0A0G1XGU0</accession>
<comment type="caution">
    <text evidence="7">The sequence shown here is derived from an EMBL/GenBank/DDBJ whole genome shotgun (WGS) entry which is preliminary data.</text>
</comment>
<dbReference type="GO" id="GO:0015628">
    <property type="term" value="P:protein secretion by the type II secretion system"/>
    <property type="evidence" value="ECO:0007669"/>
    <property type="project" value="InterPro"/>
</dbReference>
<keyword evidence="2" id="KW-0488">Methylation</keyword>
<organism evidence="7 8">
    <name type="scientific">Candidatus Uhrbacteria bacterium GW2011_GWD2_52_7</name>
    <dbReference type="NCBI Taxonomy" id="1618989"/>
    <lineage>
        <taxon>Bacteria</taxon>
        <taxon>Candidatus Uhriibacteriota</taxon>
    </lineage>
</organism>
<evidence type="ECO:0000256" key="4">
    <source>
        <dbReference type="ARBA" id="ARBA00022989"/>
    </source>
</evidence>
<keyword evidence="4 6" id="KW-1133">Transmembrane helix</keyword>
<dbReference type="NCBIfam" id="TIGR02532">
    <property type="entry name" value="IV_pilin_GFxxxE"/>
    <property type="match status" value="1"/>
</dbReference>
<comment type="subcellular location">
    <subcellularLocation>
        <location evidence="1">Membrane</location>
        <topology evidence="1">Single-pass membrane protein</topology>
    </subcellularLocation>
</comment>